<organism evidence="1">
    <name type="scientific">gut metagenome</name>
    <dbReference type="NCBI Taxonomy" id="749906"/>
    <lineage>
        <taxon>unclassified sequences</taxon>
        <taxon>metagenomes</taxon>
        <taxon>organismal metagenomes</taxon>
    </lineage>
</organism>
<dbReference type="EMBL" id="AMCI01004529">
    <property type="protein sequence ID" value="EJW97895.1"/>
    <property type="molecule type" value="Genomic_DNA"/>
</dbReference>
<proteinExistence type="predicted"/>
<gene>
    <name evidence="1" type="ORF">EVA_13997</name>
</gene>
<reference evidence="1" key="1">
    <citation type="journal article" date="2012" name="PLoS ONE">
        <title>Gene sets for utilization of primary and secondary nutrition supplies in the distal gut of endangered iberian lynx.</title>
        <authorList>
            <person name="Alcaide M."/>
            <person name="Messina E."/>
            <person name="Richter M."/>
            <person name="Bargiela R."/>
            <person name="Peplies J."/>
            <person name="Huws S.A."/>
            <person name="Newbold C.J."/>
            <person name="Golyshin P.N."/>
            <person name="Simon M.A."/>
            <person name="Lopez G."/>
            <person name="Yakimov M.M."/>
            <person name="Ferrer M."/>
        </authorList>
    </citation>
    <scope>NUCLEOTIDE SEQUENCE</scope>
</reference>
<comment type="caution">
    <text evidence="1">The sequence shown here is derived from an EMBL/GenBank/DDBJ whole genome shotgun (WGS) entry which is preliminary data.</text>
</comment>
<protein>
    <submittedName>
        <fullName evidence="1">Uncharacterized protein</fullName>
    </submittedName>
</protein>
<accession>J9CD40</accession>
<name>J9CD40_9ZZZZ</name>
<sequence length="96" mass="10603">MNLVTVHIKGIVTLLFNRSVKKTVAGVILQQVSINGQIARCVDRHNFHIVLLGVFVMSAKNVAADTTKTGNSNSNRHLTSSFSLNYLRSWLTFSTT</sequence>
<evidence type="ECO:0000313" key="1">
    <source>
        <dbReference type="EMBL" id="EJW97895.1"/>
    </source>
</evidence>
<dbReference type="AlphaFoldDB" id="J9CD40"/>